<keyword evidence="4" id="KW-1185">Reference proteome</keyword>
<feature type="domain" description="ZPR1 jelly-roll" evidence="2">
    <location>
        <begin position="70"/>
        <end position="108"/>
    </location>
</feature>
<comment type="caution">
    <text evidence="3">The sequence shown here is derived from an EMBL/GenBank/DDBJ whole genome shotgun (WGS) entry which is preliminary data.</text>
</comment>
<accession>A0A9W4WJR2</accession>
<protein>
    <submittedName>
        <fullName evidence="3">7907_t:CDS:1</fullName>
    </submittedName>
</protein>
<evidence type="ECO:0000259" key="2">
    <source>
        <dbReference type="Pfam" id="PF22794"/>
    </source>
</evidence>
<gene>
    <name evidence="3" type="ORF">FWILDA_LOCUS2853</name>
</gene>
<dbReference type="OrthoDB" id="2683866at2759"/>
<dbReference type="Proteomes" id="UP001153678">
    <property type="component" value="Unassembled WGS sequence"/>
</dbReference>
<proteinExistence type="predicted"/>
<evidence type="ECO:0000313" key="3">
    <source>
        <dbReference type="EMBL" id="CAI2166999.1"/>
    </source>
</evidence>
<feature type="region of interest" description="Disordered" evidence="1">
    <location>
        <begin position="9"/>
        <end position="28"/>
    </location>
</feature>
<evidence type="ECO:0000256" key="1">
    <source>
        <dbReference type="SAM" id="MobiDB-lite"/>
    </source>
</evidence>
<reference evidence="3" key="1">
    <citation type="submission" date="2022-08" db="EMBL/GenBank/DDBJ databases">
        <authorList>
            <person name="Kallberg Y."/>
            <person name="Tangrot J."/>
            <person name="Rosling A."/>
        </authorList>
    </citation>
    <scope>NUCLEOTIDE SEQUENCE</scope>
    <source>
        <strain evidence="3">Wild A</strain>
    </source>
</reference>
<organism evidence="3 4">
    <name type="scientific">Funneliformis geosporum</name>
    <dbReference type="NCBI Taxonomy" id="1117311"/>
    <lineage>
        <taxon>Eukaryota</taxon>
        <taxon>Fungi</taxon>
        <taxon>Fungi incertae sedis</taxon>
        <taxon>Mucoromycota</taxon>
        <taxon>Glomeromycotina</taxon>
        <taxon>Glomeromycetes</taxon>
        <taxon>Glomerales</taxon>
        <taxon>Glomeraceae</taxon>
        <taxon>Funneliformis</taxon>
    </lineage>
</organism>
<dbReference type="InterPro" id="IPR056180">
    <property type="entry name" value="ZPR1_jr_dom"/>
</dbReference>
<name>A0A9W4WJR2_9GLOM</name>
<dbReference type="EMBL" id="CAMKVN010000352">
    <property type="protein sequence ID" value="CAI2166999.1"/>
    <property type="molecule type" value="Genomic_DNA"/>
</dbReference>
<dbReference type="AlphaFoldDB" id="A0A9W4WJR2"/>
<evidence type="ECO:0000313" key="4">
    <source>
        <dbReference type="Proteomes" id="UP001153678"/>
    </source>
</evidence>
<dbReference type="PANTHER" id="PTHR10876">
    <property type="entry name" value="ZINC FINGER PROTEIN ZPR1"/>
    <property type="match status" value="1"/>
</dbReference>
<dbReference type="InterPro" id="IPR040141">
    <property type="entry name" value="ZPR1"/>
</dbReference>
<sequence>MAFLEIVEQNESNINDDENNENNENDDVGEIFKKVKVDDGHVDESNEVKSNGDISPFGKKFPLKIVDLEDMSSLIIPEVELELMAVTLGCQFTTIEGLLKQIHDDLEEKFPLC</sequence>
<dbReference type="InterPro" id="IPR042451">
    <property type="entry name" value="ZPR1_A/B_dom"/>
</dbReference>
<dbReference type="Pfam" id="PF22794">
    <property type="entry name" value="jr-ZPR1"/>
    <property type="match status" value="1"/>
</dbReference>
<dbReference type="GO" id="GO:0005634">
    <property type="term" value="C:nucleus"/>
    <property type="evidence" value="ECO:0007669"/>
    <property type="project" value="TreeGrafter"/>
</dbReference>
<dbReference type="PANTHER" id="PTHR10876:SF0">
    <property type="entry name" value="ZINC FINGER PROTEIN ZPR1"/>
    <property type="match status" value="1"/>
</dbReference>
<feature type="compositionally biased region" description="Acidic residues" evidence="1">
    <location>
        <begin position="14"/>
        <end position="28"/>
    </location>
</feature>
<dbReference type="Gene3D" id="2.60.120.1040">
    <property type="entry name" value="ZPR1, A/B domain"/>
    <property type="match status" value="1"/>
</dbReference>